<dbReference type="GO" id="GO:0004565">
    <property type="term" value="F:beta-galactosidase activity"/>
    <property type="evidence" value="ECO:0007669"/>
    <property type="project" value="UniProtKB-EC"/>
</dbReference>
<dbReference type="Pfam" id="PF01301">
    <property type="entry name" value="Glyco_hydro_35"/>
    <property type="match status" value="1"/>
</dbReference>
<dbReference type="InterPro" id="IPR001944">
    <property type="entry name" value="Glycoside_Hdrlase_35"/>
</dbReference>
<dbReference type="SUPFAM" id="SSF49785">
    <property type="entry name" value="Galactose-binding domain-like"/>
    <property type="match status" value="1"/>
</dbReference>
<evidence type="ECO:0000259" key="6">
    <source>
        <dbReference type="Pfam" id="PF01301"/>
    </source>
</evidence>
<protein>
    <recommendedName>
        <fullName evidence="4">Beta-galactosidase</fullName>
        <ecNumber evidence="4">3.2.1.23</ecNumber>
    </recommendedName>
</protein>
<dbReference type="PANTHER" id="PTHR23421">
    <property type="entry name" value="BETA-GALACTOSIDASE RELATED"/>
    <property type="match status" value="1"/>
</dbReference>
<dbReference type="InterPro" id="IPR008979">
    <property type="entry name" value="Galactose-bd-like_sf"/>
</dbReference>
<organism evidence="8 9">
    <name type="scientific">Phytophthora lilii</name>
    <dbReference type="NCBI Taxonomy" id="2077276"/>
    <lineage>
        <taxon>Eukaryota</taxon>
        <taxon>Sar</taxon>
        <taxon>Stramenopiles</taxon>
        <taxon>Oomycota</taxon>
        <taxon>Peronosporomycetes</taxon>
        <taxon>Peronosporales</taxon>
        <taxon>Peronosporaceae</taxon>
        <taxon>Phytophthora</taxon>
    </lineage>
</organism>
<keyword evidence="2 4" id="KW-0378">Hydrolase</keyword>
<dbReference type="InterPro" id="IPR048913">
    <property type="entry name" value="BetaGal_gal-bd"/>
</dbReference>
<dbReference type="InterPro" id="IPR017853">
    <property type="entry name" value="GH"/>
</dbReference>
<evidence type="ECO:0000256" key="5">
    <source>
        <dbReference type="RuleBase" id="RU003679"/>
    </source>
</evidence>
<dbReference type="PRINTS" id="PR00742">
    <property type="entry name" value="GLHYDRLASE35"/>
</dbReference>
<dbReference type="Gene3D" id="2.60.120.260">
    <property type="entry name" value="Galactose-binding domain-like"/>
    <property type="match status" value="1"/>
</dbReference>
<feature type="domain" description="Glycoside hydrolase 35 catalytic" evidence="6">
    <location>
        <begin position="1"/>
        <end position="199"/>
    </location>
</feature>
<dbReference type="Gene3D" id="3.20.20.80">
    <property type="entry name" value="Glycosidases"/>
    <property type="match status" value="1"/>
</dbReference>
<dbReference type="InterPro" id="IPR019801">
    <property type="entry name" value="Glyco_hydro_35_CS"/>
</dbReference>
<evidence type="ECO:0000313" key="9">
    <source>
        <dbReference type="Proteomes" id="UP001165083"/>
    </source>
</evidence>
<dbReference type="PROSITE" id="PS01182">
    <property type="entry name" value="GLYCOSYL_HYDROL_F35"/>
    <property type="match status" value="1"/>
</dbReference>
<proteinExistence type="inferred from homology"/>
<evidence type="ECO:0000256" key="3">
    <source>
        <dbReference type="ARBA" id="ARBA00023295"/>
    </source>
</evidence>
<comment type="catalytic activity">
    <reaction evidence="4">
        <text>Hydrolysis of terminal non-reducing beta-D-galactose residues in beta-D-galactosides.</text>
        <dbReference type="EC" id="3.2.1.23"/>
    </reaction>
</comment>
<feature type="domain" description="Beta-galactosidase galactose-binding" evidence="7">
    <location>
        <begin position="504"/>
        <end position="577"/>
    </location>
</feature>
<dbReference type="EMBL" id="BSXW01001047">
    <property type="protein sequence ID" value="GMF33126.1"/>
    <property type="molecule type" value="Genomic_DNA"/>
</dbReference>
<evidence type="ECO:0000259" key="7">
    <source>
        <dbReference type="Pfam" id="PF21467"/>
    </source>
</evidence>
<gene>
    <name evidence="8" type="ORF">Plil01_001413800</name>
</gene>
<dbReference type="Pfam" id="PF21467">
    <property type="entry name" value="BetaGal_gal-bd"/>
    <property type="match status" value="1"/>
</dbReference>
<evidence type="ECO:0000256" key="2">
    <source>
        <dbReference type="ARBA" id="ARBA00022801"/>
    </source>
</evidence>
<dbReference type="InterPro" id="IPR031330">
    <property type="entry name" value="Gly_Hdrlase_35_cat"/>
</dbReference>
<keyword evidence="9" id="KW-1185">Reference proteome</keyword>
<accession>A0A9W6X7L9</accession>
<evidence type="ECO:0000313" key="8">
    <source>
        <dbReference type="EMBL" id="GMF33126.1"/>
    </source>
</evidence>
<name>A0A9W6X7L9_9STRA</name>
<comment type="similarity">
    <text evidence="1 5">Belongs to the glycosyl hydrolase 35 family.</text>
</comment>
<keyword evidence="3 4" id="KW-0326">Glycosidase</keyword>
<dbReference type="GO" id="GO:0005975">
    <property type="term" value="P:carbohydrate metabolic process"/>
    <property type="evidence" value="ECO:0007669"/>
    <property type="project" value="InterPro"/>
</dbReference>
<reference evidence="8" key="1">
    <citation type="submission" date="2023-04" db="EMBL/GenBank/DDBJ databases">
        <title>Phytophthora lilii NBRC 32176.</title>
        <authorList>
            <person name="Ichikawa N."/>
            <person name="Sato H."/>
            <person name="Tonouchi N."/>
        </authorList>
    </citation>
    <scope>NUCLEOTIDE SEQUENCE</scope>
    <source>
        <strain evidence="8">NBRC 32176</strain>
    </source>
</reference>
<dbReference type="AlphaFoldDB" id="A0A9W6X7L9"/>
<evidence type="ECO:0000256" key="4">
    <source>
        <dbReference type="RuleBase" id="RU000675"/>
    </source>
</evidence>
<dbReference type="SUPFAM" id="SSF51445">
    <property type="entry name" value="(Trans)glycosidases"/>
    <property type="match status" value="1"/>
</dbReference>
<dbReference type="OrthoDB" id="1657402at2759"/>
<sequence length="632" mass="71398">MKVRSSNAPWQREMERFVRYMVELSRPFLAKNGGPIIMAQIENEFAWNDPEYIEWCGDLVKSLDTSIPWVMCYANAAENTILSCNDNDCVDFAVKHVKERPSDPLVWTEDEGWFQTWAKDKASPLPNDQRSAEEMAYAVARWFAIGGAAHNYYMYHGGNNFGRAASAGVTTMYADGVNLHSDGLSNEPKRSHMRKLHEALIECNGILLQNDRQLFHPHDLPVDAEQTTETSSLQRAFIYGSDTRPNQVAFLENQANKKVTVVFNDGKYELAPYSMLILKDGVVLFDTADVKKSFPGNTHRVYTPVVRPSSLKWKTWSELNVSSLTPRKRVVADQPIEQLRLTVDNSDYLTYETTFSLKSLESEGDINRDALAVKVTSCDATSIIAFVDGWLIGERNLAYPGGNCSKEFKFHLPANTDLNRQHELKLVSVSLGIYSLGSNHSKGLTGSVRVGDVDLTNAHTWTMYPSLVGEQLEIYRRRWLDSVPWIPVPSVTNDEFSSGRQLMSWYQTSFSYPTFEMPTVPRSGESQSSILLDCIGLTRGRAYINGHDLGRYWLINDEGDFVQRYYYVPQDWLHKHEDNLLVVFDELRGTVASVRLVSSSMARDAVVGDRAAVAAFMRTHNASDDVVAVDRE</sequence>
<evidence type="ECO:0000256" key="1">
    <source>
        <dbReference type="ARBA" id="ARBA00009809"/>
    </source>
</evidence>
<dbReference type="EC" id="3.2.1.23" evidence="4"/>
<dbReference type="Proteomes" id="UP001165083">
    <property type="component" value="Unassembled WGS sequence"/>
</dbReference>
<comment type="caution">
    <text evidence="8">The sequence shown here is derived from an EMBL/GenBank/DDBJ whole genome shotgun (WGS) entry which is preliminary data.</text>
</comment>